<reference evidence="1" key="1">
    <citation type="submission" date="2023-10" db="EMBL/GenBank/DDBJ databases">
        <title>Amphibacter perezi, gen. nov., sp. nov. a novel taxa of the family Comamonadaceae, class Betaproteobacteria isolated from the skin microbiota of Pelophylax perezi from different populations.</title>
        <authorList>
            <person name="Costa S."/>
            <person name="Proenca D.N."/>
            <person name="Lopes I."/>
            <person name="Morais P.V."/>
        </authorList>
    </citation>
    <scope>NUCLEOTIDE SEQUENCE</scope>
    <source>
        <strain evidence="1">SL12-8</strain>
    </source>
</reference>
<evidence type="ECO:0000313" key="1">
    <source>
        <dbReference type="EMBL" id="MEJ7137003.1"/>
    </source>
</evidence>
<proteinExistence type="predicted"/>
<dbReference type="EMBL" id="JAWDIE010000001">
    <property type="protein sequence ID" value="MEJ7137003.1"/>
    <property type="molecule type" value="Genomic_DNA"/>
</dbReference>
<dbReference type="EC" id="2.7.8.7" evidence="1"/>
<accession>A0ACC6NYG3</accession>
<name>A0ACC6NYG3_9BURK</name>
<organism evidence="1 2">
    <name type="scientific">Amphibiibacter pelophylacis</name>
    <dbReference type="NCBI Taxonomy" id="1799477"/>
    <lineage>
        <taxon>Bacteria</taxon>
        <taxon>Pseudomonadati</taxon>
        <taxon>Pseudomonadota</taxon>
        <taxon>Betaproteobacteria</taxon>
        <taxon>Burkholderiales</taxon>
        <taxon>Sphaerotilaceae</taxon>
        <taxon>Amphibiibacter</taxon>
    </lineage>
</organism>
<evidence type="ECO:0000313" key="2">
    <source>
        <dbReference type="Proteomes" id="UP001364695"/>
    </source>
</evidence>
<protein>
    <submittedName>
        <fullName evidence="1">Holo-ACP synthase</fullName>
        <ecNumber evidence="1">2.7.8.7</ecNumber>
    </submittedName>
</protein>
<sequence>MAIVGIGLDLCDPQRVARVLARRGAAFVQRVLGPAERDEYARRSAASPQRGAHYVATRFAAKEALGKALGSGVAGLVAWHDCECLNGPSGAPQWHCHGELARHIAQRGLRLHVSLSDERSLVAAMVVVEGG</sequence>
<comment type="caution">
    <text evidence="1">The sequence shown here is derived from an EMBL/GenBank/DDBJ whole genome shotgun (WGS) entry which is preliminary data.</text>
</comment>
<keyword evidence="1" id="KW-0808">Transferase</keyword>
<keyword evidence="2" id="KW-1185">Reference proteome</keyword>
<dbReference type="Proteomes" id="UP001364695">
    <property type="component" value="Unassembled WGS sequence"/>
</dbReference>
<gene>
    <name evidence="1" type="primary">acpS</name>
    <name evidence="1" type="ORF">RV045_00970</name>
</gene>